<evidence type="ECO:0000313" key="2">
    <source>
        <dbReference type="Proteomes" id="UP000562982"/>
    </source>
</evidence>
<accession>A0A7W4JJN2</accession>
<comment type="caution">
    <text evidence="1">The sequence shown here is derived from an EMBL/GenBank/DDBJ whole genome shotgun (WGS) entry which is preliminary data.</text>
</comment>
<proteinExistence type="predicted"/>
<dbReference type="RefSeq" id="WP_114726634.1">
    <property type="nucleotide sequence ID" value="NZ_BJMI01000009.1"/>
</dbReference>
<dbReference type="OrthoDB" id="9999333at2"/>
<dbReference type="EMBL" id="JABEQI010000002">
    <property type="protein sequence ID" value="MBB2186006.1"/>
    <property type="molecule type" value="Genomic_DNA"/>
</dbReference>
<reference evidence="1 2" key="1">
    <citation type="submission" date="2020-04" db="EMBL/GenBank/DDBJ databases">
        <title>Description of novel Gluconacetobacter.</title>
        <authorList>
            <person name="Sombolestani A."/>
        </authorList>
    </citation>
    <scope>NUCLEOTIDE SEQUENCE [LARGE SCALE GENOMIC DNA]</scope>
    <source>
        <strain evidence="1 2">LMG 1382</strain>
    </source>
</reference>
<evidence type="ECO:0000313" key="1">
    <source>
        <dbReference type="EMBL" id="MBB2186006.1"/>
    </source>
</evidence>
<organism evidence="1 2">
    <name type="scientific">Gluconacetobacter liquefaciens</name>
    <name type="common">Acetobacter liquefaciens</name>
    <dbReference type="NCBI Taxonomy" id="89584"/>
    <lineage>
        <taxon>Bacteria</taxon>
        <taxon>Pseudomonadati</taxon>
        <taxon>Pseudomonadota</taxon>
        <taxon>Alphaproteobacteria</taxon>
        <taxon>Acetobacterales</taxon>
        <taxon>Acetobacteraceae</taxon>
        <taxon>Gluconacetobacter</taxon>
    </lineage>
</organism>
<protein>
    <submittedName>
        <fullName evidence="1">Uncharacterized protein</fullName>
    </submittedName>
</protein>
<dbReference type="Proteomes" id="UP000562982">
    <property type="component" value="Unassembled WGS sequence"/>
</dbReference>
<name>A0A7W4JJN2_GLULI</name>
<sequence>MAMTHAAGIIGHILVHDWIGARQPACAGGRHNAPPAQPTGRGLCVERPFRAAYRGLPWPAYVASVRQMSAGLSRCAAFRRLR</sequence>
<gene>
    <name evidence="1" type="ORF">HLH32_06345</name>
</gene>
<dbReference type="AlphaFoldDB" id="A0A7W4JJN2"/>